<dbReference type="InterPro" id="IPR007837">
    <property type="entry name" value="DinB"/>
</dbReference>
<dbReference type="SUPFAM" id="SSF109854">
    <property type="entry name" value="DinB/YfiT-like putative metalloenzymes"/>
    <property type="match status" value="1"/>
</dbReference>
<dbReference type="Proteomes" id="UP001199816">
    <property type="component" value="Unassembled WGS sequence"/>
</dbReference>
<reference evidence="3 4" key="1">
    <citation type="submission" date="2021-11" db="EMBL/GenBank/DDBJ databases">
        <title>Genomic of Niabella pedocola.</title>
        <authorList>
            <person name="Wu T."/>
        </authorList>
    </citation>
    <scope>NUCLEOTIDE SEQUENCE [LARGE SCALE GENOMIC DNA]</scope>
    <source>
        <strain evidence="3 4">JCM 31011</strain>
    </source>
</reference>
<organism evidence="3 4">
    <name type="scientific">Niabella pedocola</name>
    <dbReference type="NCBI Taxonomy" id="1752077"/>
    <lineage>
        <taxon>Bacteria</taxon>
        <taxon>Pseudomonadati</taxon>
        <taxon>Bacteroidota</taxon>
        <taxon>Chitinophagia</taxon>
        <taxon>Chitinophagales</taxon>
        <taxon>Chitinophagaceae</taxon>
        <taxon>Niabella</taxon>
    </lineage>
</organism>
<dbReference type="PANTHER" id="PTHR37302">
    <property type="entry name" value="SLR1116 PROTEIN"/>
    <property type="match status" value="1"/>
</dbReference>
<comment type="caution">
    <text evidence="3">The sequence shown here is derived from an EMBL/GenBank/DDBJ whole genome shotgun (WGS) entry which is preliminary data.</text>
</comment>
<evidence type="ECO:0000256" key="1">
    <source>
        <dbReference type="ARBA" id="ARBA00008635"/>
    </source>
</evidence>
<dbReference type="RefSeq" id="WP_231004625.1">
    <property type="nucleotide sequence ID" value="NZ_JAJNEC010000005.1"/>
</dbReference>
<gene>
    <name evidence="3" type="ORF">LQ567_11360</name>
</gene>
<sequence>MDKTYFTTLTAFNRASTAQVSSWLRQISDVQWQQPVVSSFSSIHETVLHMVNAENAWLQRLKNETVIRVDETFTGSRHELLDLWEQTSQQLSDWVAGFDETRLNLSFSYRRFNGQEYRSRYYQVLAHVVNHATYHRGQIVTLLRQAGFTAIQSTDLIGFYREEV</sequence>
<evidence type="ECO:0000313" key="4">
    <source>
        <dbReference type="Proteomes" id="UP001199816"/>
    </source>
</evidence>
<dbReference type="InterPro" id="IPR034660">
    <property type="entry name" value="DinB/YfiT-like"/>
</dbReference>
<keyword evidence="4" id="KW-1185">Reference proteome</keyword>
<protein>
    <submittedName>
        <fullName evidence="3">DinB family protein</fullName>
    </submittedName>
</protein>
<accession>A0ABS8PQP1</accession>
<dbReference type="PANTHER" id="PTHR37302:SF3">
    <property type="entry name" value="DAMAGE-INDUCIBLE PROTEIN DINB"/>
    <property type="match status" value="1"/>
</dbReference>
<dbReference type="Pfam" id="PF05163">
    <property type="entry name" value="DinB"/>
    <property type="match status" value="1"/>
</dbReference>
<evidence type="ECO:0000313" key="3">
    <source>
        <dbReference type="EMBL" id="MCD2423361.1"/>
    </source>
</evidence>
<dbReference type="EMBL" id="JAJNEC010000005">
    <property type="protein sequence ID" value="MCD2423361.1"/>
    <property type="molecule type" value="Genomic_DNA"/>
</dbReference>
<evidence type="ECO:0000256" key="2">
    <source>
        <dbReference type="ARBA" id="ARBA00022723"/>
    </source>
</evidence>
<dbReference type="Gene3D" id="1.20.120.450">
    <property type="entry name" value="dinb family like domain"/>
    <property type="match status" value="1"/>
</dbReference>
<keyword evidence="2" id="KW-0479">Metal-binding</keyword>
<proteinExistence type="inferred from homology"/>
<name>A0ABS8PQP1_9BACT</name>
<comment type="similarity">
    <text evidence="1">Belongs to the DinB family.</text>
</comment>